<keyword evidence="2" id="KW-0732">Signal</keyword>
<proteinExistence type="predicted"/>
<dbReference type="Pfam" id="PF01547">
    <property type="entry name" value="SBP_bac_1"/>
    <property type="match status" value="1"/>
</dbReference>
<comment type="caution">
    <text evidence="3">The sequence shown here is derived from an EMBL/GenBank/DDBJ whole genome shotgun (WGS) entry which is preliminary data.</text>
</comment>
<dbReference type="PANTHER" id="PTHR43649">
    <property type="entry name" value="ARABINOSE-BINDING PROTEIN-RELATED"/>
    <property type="match status" value="1"/>
</dbReference>
<name>A0A2A6E0N5_9BACL</name>
<evidence type="ECO:0000313" key="4">
    <source>
        <dbReference type="Proteomes" id="UP000243688"/>
    </source>
</evidence>
<accession>A0A2A6E0N5</accession>
<dbReference type="Gene3D" id="3.40.190.10">
    <property type="entry name" value="Periplasmic binding protein-like II"/>
    <property type="match status" value="2"/>
</dbReference>
<gene>
    <name evidence="3" type="ORF">BLM47_06740</name>
</gene>
<dbReference type="InterPro" id="IPR006059">
    <property type="entry name" value="SBP"/>
</dbReference>
<sequence length="563" mass="64386">MRFGKWLAVLLLVASALAGCAKKDSGGDQAASSPGASSAAATKEEKPQPVTFTYFNAFSGKDVLSTDTEIGKIYAEKTGVTWKIEHLVGDLKTKIGTMIASGQYPDVLLPDTEIDKVVEAGAFIPLEDLIEKYAPNIKRVYGKYYPLMRAKDGHIYFLPFSPQVGEFKPSPTIDQGAFWIQKRVLKEFNYPKVKTLDEYLNLIREYIKKHPNEGLIGFTALTHDWRFFVITNPPNHLAGYPNDGGVMVDMKTMQANDYTDDDVSKRWFQTLNQLYLEGLFDETSFVNNYDQYLAKLTSGKVLGFFDYGWQVNQAFQNIKKAGNPDLEYFPLPIVYDANIKDQYLDPPTFVNNRGIGITVSAKDPVRIIKFFDFMLNEENQILNQWGIKGVTYEVDSNGRFYRTKEQIEKLQDNEYRAKIGLTYFEYFWPMYGQSSTLSDGNAVSPGRQPEVAQMMFSDSDKEFLSKYGVKTFSEMFSPPDERPWYPAWSISLEQGSPAQIFTQKKDQLLRRYVPRMVMAKQGEFEKIWNEFVTEFRKLDVKAYEDTMTQKIKEKAAKVKGEVQ</sequence>
<dbReference type="CDD" id="cd13582">
    <property type="entry name" value="PBP2_AlgQ_like_3"/>
    <property type="match status" value="1"/>
</dbReference>
<protein>
    <submittedName>
        <fullName evidence="3">ABC transporter substrate-binding protein</fullName>
    </submittedName>
</protein>
<feature type="chain" id="PRO_5038611098" evidence="2">
    <location>
        <begin position="19"/>
        <end position="563"/>
    </location>
</feature>
<feature type="compositionally biased region" description="Low complexity" evidence="1">
    <location>
        <begin position="27"/>
        <end position="41"/>
    </location>
</feature>
<dbReference type="PROSITE" id="PS51257">
    <property type="entry name" value="PROKAR_LIPOPROTEIN"/>
    <property type="match status" value="1"/>
</dbReference>
<evidence type="ECO:0000256" key="2">
    <source>
        <dbReference type="SAM" id="SignalP"/>
    </source>
</evidence>
<dbReference type="Proteomes" id="UP000243688">
    <property type="component" value="Unassembled WGS sequence"/>
</dbReference>
<dbReference type="AlphaFoldDB" id="A0A2A6E0N5"/>
<dbReference type="PANTHER" id="PTHR43649:SF12">
    <property type="entry name" value="DIACETYLCHITOBIOSE BINDING PROTEIN DASA"/>
    <property type="match status" value="1"/>
</dbReference>
<dbReference type="EMBL" id="MOXJ01000013">
    <property type="protein sequence ID" value="PDO10564.1"/>
    <property type="molecule type" value="Genomic_DNA"/>
</dbReference>
<dbReference type="SUPFAM" id="SSF53850">
    <property type="entry name" value="Periplasmic binding protein-like II"/>
    <property type="match status" value="1"/>
</dbReference>
<reference evidence="3 4" key="1">
    <citation type="submission" date="2016-12" db="EMBL/GenBank/DDBJ databases">
        <title>Candidatus Reconcilibacillus cellulovorans genome.</title>
        <authorList>
            <person name="Kolinko S."/>
            <person name="Wu Y.-W."/>
            <person name="Tachea F."/>
            <person name="Denzel E."/>
            <person name="Hiras J."/>
            <person name="Baecker N."/>
            <person name="Chan L.J."/>
            <person name="Eichorst S.A."/>
            <person name="Frey D."/>
            <person name="Adams P.D."/>
            <person name="Pray T."/>
            <person name="Tanjore D."/>
            <person name="Petzold C.J."/>
            <person name="Gladden J.M."/>
            <person name="Simmons B.A."/>
            <person name="Singer S.W."/>
        </authorList>
    </citation>
    <scope>NUCLEOTIDE SEQUENCE [LARGE SCALE GENOMIC DNA]</scope>
    <source>
        <strain evidence="3">JTherm</strain>
    </source>
</reference>
<feature type="signal peptide" evidence="2">
    <location>
        <begin position="1"/>
        <end position="18"/>
    </location>
</feature>
<feature type="region of interest" description="Disordered" evidence="1">
    <location>
        <begin position="24"/>
        <end position="44"/>
    </location>
</feature>
<organism evidence="3 4">
    <name type="scientific">Candidatus Reconcilbacillus cellulovorans</name>
    <dbReference type="NCBI Taxonomy" id="1906605"/>
    <lineage>
        <taxon>Bacteria</taxon>
        <taxon>Bacillati</taxon>
        <taxon>Bacillota</taxon>
        <taxon>Bacilli</taxon>
        <taxon>Bacillales</taxon>
        <taxon>Paenibacillaceae</taxon>
        <taxon>Candidatus Reconcilbacillus</taxon>
    </lineage>
</organism>
<dbReference type="InterPro" id="IPR050490">
    <property type="entry name" value="Bact_solute-bd_prot1"/>
</dbReference>
<evidence type="ECO:0000256" key="1">
    <source>
        <dbReference type="SAM" id="MobiDB-lite"/>
    </source>
</evidence>
<evidence type="ECO:0000313" key="3">
    <source>
        <dbReference type="EMBL" id="PDO10564.1"/>
    </source>
</evidence>